<organism evidence="1 2">
    <name type="scientific">Actinomyces oris</name>
    <dbReference type="NCBI Taxonomy" id="544580"/>
    <lineage>
        <taxon>Bacteria</taxon>
        <taxon>Bacillati</taxon>
        <taxon>Actinomycetota</taxon>
        <taxon>Actinomycetes</taxon>
        <taxon>Actinomycetales</taxon>
        <taxon>Actinomycetaceae</taxon>
        <taxon>Actinomyces</taxon>
    </lineage>
</organism>
<evidence type="ECO:0000313" key="1">
    <source>
        <dbReference type="EMBL" id="OLO51195.1"/>
    </source>
</evidence>
<accession>A0A1Q8VSY9</accession>
<protein>
    <submittedName>
        <fullName evidence="1">Uncharacterized protein</fullName>
    </submittedName>
</protein>
<dbReference type="EMBL" id="MSKL01000003">
    <property type="protein sequence ID" value="OLO51195.1"/>
    <property type="molecule type" value="Genomic_DNA"/>
</dbReference>
<comment type="caution">
    <text evidence="1">The sequence shown here is derived from an EMBL/GenBank/DDBJ whole genome shotgun (WGS) entry which is preliminary data.</text>
</comment>
<evidence type="ECO:0000313" key="2">
    <source>
        <dbReference type="Proteomes" id="UP000186394"/>
    </source>
</evidence>
<dbReference type="AlphaFoldDB" id="A0A1Q8VSY9"/>
<sequence>MAVLLAAMFLTVVRAMLWVPALRADPGMKVRAKSFGLARNVESLSPNSTDGPIAWAVAIPLQMYNNPVVGEAVAIAILKACFGSSCRTSRLCCTEC</sequence>
<dbReference type="Proteomes" id="UP000186394">
    <property type="component" value="Unassembled WGS sequence"/>
</dbReference>
<reference evidence="1 2" key="1">
    <citation type="submission" date="2016-12" db="EMBL/GenBank/DDBJ databases">
        <title>Genomic comparison of strains in the 'Actinomyces naeslundii' group.</title>
        <authorList>
            <person name="Mughal S.R."/>
            <person name="Do T."/>
            <person name="Gilbert S.C."/>
            <person name="Witherden E.A."/>
            <person name="Didelot X."/>
            <person name="Beighton D."/>
        </authorList>
    </citation>
    <scope>NUCLEOTIDE SEQUENCE [LARGE SCALE GENOMIC DNA]</scope>
    <source>
        <strain evidence="1 2">P6N</strain>
    </source>
</reference>
<proteinExistence type="predicted"/>
<name>A0A1Q8VSY9_9ACTO</name>
<gene>
    <name evidence="1" type="ORF">BKH28_00775</name>
</gene>